<keyword evidence="3" id="KW-1185">Reference proteome</keyword>
<protein>
    <submittedName>
        <fullName evidence="2">Uncharacterized protein</fullName>
    </submittedName>
</protein>
<sequence>MNKYWIPHHEINKKVITQELQCYLGPEATGEDGYLITTPGACLTDEQIDDICLKSKELWERQAAAKAQQNLEKPLKRPLHQPVLISKGSGSGSGSGTGSVETSKRRNTRRGVSKRAYTDRRGPSGFGESIVVRKWNLRWKFGIKRVTIQEGRAIWQLADLPCGYLDWNLARKGSCIPIRYVLHNVICNAWYFNNCGESIRYHFQLVISCLMPRKKPCISAVVSCIHESRGEKFITPGGKD</sequence>
<gene>
    <name evidence="2" type="ORF">FHL15_007122</name>
</gene>
<dbReference type="PANTHER" id="PTHR39609">
    <property type="entry name" value="RFEG-RELATED"/>
    <property type="match status" value="1"/>
</dbReference>
<dbReference type="STRING" id="2512241.A0A553HVQ2"/>
<dbReference type="OrthoDB" id="3827557at2759"/>
<proteinExistence type="predicted"/>
<name>A0A553HVQ2_9PEZI</name>
<feature type="region of interest" description="Disordered" evidence="1">
    <location>
        <begin position="82"/>
        <end position="120"/>
    </location>
</feature>
<dbReference type="AlphaFoldDB" id="A0A553HVQ2"/>
<evidence type="ECO:0000256" key="1">
    <source>
        <dbReference type="SAM" id="MobiDB-lite"/>
    </source>
</evidence>
<evidence type="ECO:0000313" key="2">
    <source>
        <dbReference type="EMBL" id="TRX92025.1"/>
    </source>
</evidence>
<evidence type="ECO:0000313" key="3">
    <source>
        <dbReference type="Proteomes" id="UP000319160"/>
    </source>
</evidence>
<accession>A0A553HVQ2</accession>
<organism evidence="2 3">
    <name type="scientific">Xylaria flabelliformis</name>
    <dbReference type="NCBI Taxonomy" id="2512241"/>
    <lineage>
        <taxon>Eukaryota</taxon>
        <taxon>Fungi</taxon>
        <taxon>Dikarya</taxon>
        <taxon>Ascomycota</taxon>
        <taxon>Pezizomycotina</taxon>
        <taxon>Sordariomycetes</taxon>
        <taxon>Xylariomycetidae</taxon>
        <taxon>Xylariales</taxon>
        <taxon>Xylariaceae</taxon>
        <taxon>Xylaria</taxon>
    </lineage>
</organism>
<comment type="caution">
    <text evidence="2">The sequence shown here is derived from an EMBL/GenBank/DDBJ whole genome shotgun (WGS) entry which is preliminary data.</text>
</comment>
<dbReference type="EMBL" id="VFLP01000040">
    <property type="protein sequence ID" value="TRX92025.1"/>
    <property type="molecule type" value="Genomic_DNA"/>
</dbReference>
<reference evidence="3" key="1">
    <citation type="submission" date="2019-06" db="EMBL/GenBank/DDBJ databases">
        <title>Draft genome sequence of the griseofulvin-producing fungus Xylaria cubensis strain G536.</title>
        <authorList>
            <person name="Mead M.E."/>
            <person name="Raja H.A."/>
            <person name="Steenwyk J.L."/>
            <person name="Knowles S.L."/>
            <person name="Oberlies N.H."/>
            <person name="Rokas A."/>
        </authorList>
    </citation>
    <scope>NUCLEOTIDE SEQUENCE [LARGE SCALE GENOMIC DNA]</scope>
    <source>
        <strain evidence="3">G536</strain>
    </source>
</reference>
<dbReference type="Proteomes" id="UP000319160">
    <property type="component" value="Unassembled WGS sequence"/>
</dbReference>
<dbReference type="PANTHER" id="PTHR39609:SF2">
    <property type="entry name" value="TRANSCRIPTION FACTOR RFEG"/>
    <property type="match status" value="1"/>
</dbReference>